<dbReference type="AlphaFoldDB" id="A0A848DQZ8"/>
<name>A0A848DQZ8_9PSEU</name>
<dbReference type="EC" id="2.6.1.76" evidence="1"/>
<keyword evidence="1" id="KW-0808">Transferase</keyword>
<keyword evidence="1" id="KW-0032">Aminotransferase</keyword>
<protein>
    <submittedName>
        <fullName evidence="1">Diaminobutyrate--2-oxoglutarate transaminase</fullName>
        <ecNumber evidence="1">2.6.1.76</ecNumber>
    </submittedName>
</protein>
<evidence type="ECO:0000313" key="1">
    <source>
        <dbReference type="EMBL" id="NMH94965.1"/>
    </source>
</evidence>
<gene>
    <name evidence="1" type="ORF">HF519_26045</name>
</gene>
<organism evidence="1 2">
    <name type="scientific">Pseudonocardia bannensis</name>
    <dbReference type="NCBI Taxonomy" id="630973"/>
    <lineage>
        <taxon>Bacteria</taxon>
        <taxon>Bacillati</taxon>
        <taxon>Actinomycetota</taxon>
        <taxon>Actinomycetes</taxon>
        <taxon>Pseudonocardiales</taxon>
        <taxon>Pseudonocardiaceae</taxon>
        <taxon>Pseudonocardia</taxon>
    </lineage>
</organism>
<sequence length="52" mass="5319">ACAAAFGRGLLMETSGPCSEVMKIMPPLTVTDDELDEGLAIVSDVVRALPGA</sequence>
<dbReference type="InterPro" id="IPR015424">
    <property type="entry name" value="PyrdxlP-dep_Trfase"/>
</dbReference>
<dbReference type="EMBL" id="JAAXKZ010000144">
    <property type="protein sequence ID" value="NMH94965.1"/>
    <property type="molecule type" value="Genomic_DNA"/>
</dbReference>
<dbReference type="GO" id="GO:0045303">
    <property type="term" value="F:diaminobutyrate-2-oxoglutarate transaminase activity"/>
    <property type="evidence" value="ECO:0007669"/>
    <property type="project" value="UniProtKB-EC"/>
</dbReference>
<feature type="non-terminal residue" evidence="1">
    <location>
        <position position="1"/>
    </location>
</feature>
<proteinExistence type="predicted"/>
<evidence type="ECO:0000313" key="2">
    <source>
        <dbReference type="Proteomes" id="UP000586918"/>
    </source>
</evidence>
<dbReference type="Proteomes" id="UP000586918">
    <property type="component" value="Unassembled WGS sequence"/>
</dbReference>
<comment type="caution">
    <text evidence="1">The sequence shown here is derived from an EMBL/GenBank/DDBJ whole genome shotgun (WGS) entry which is preliminary data.</text>
</comment>
<dbReference type="InterPro" id="IPR015422">
    <property type="entry name" value="PyrdxlP-dep_Trfase_small"/>
</dbReference>
<dbReference type="SUPFAM" id="SSF53383">
    <property type="entry name" value="PLP-dependent transferases"/>
    <property type="match status" value="1"/>
</dbReference>
<reference evidence="1 2" key="1">
    <citation type="submission" date="2020-04" db="EMBL/GenBank/DDBJ databases">
        <authorList>
            <person name="Klaysubun C."/>
            <person name="Duangmal K."/>
            <person name="Lipun K."/>
        </authorList>
    </citation>
    <scope>NUCLEOTIDE SEQUENCE [LARGE SCALE GENOMIC DNA]</scope>
    <source>
        <strain evidence="1 2">DSM 45300</strain>
    </source>
</reference>
<dbReference type="Gene3D" id="3.90.1150.10">
    <property type="entry name" value="Aspartate Aminotransferase, domain 1"/>
    <property type="match status" value="1"/>
</dbReference>
<keyword evidence="2" id="KW-1185">Reference proteome</keyword>
<accession>A0A848DQZ8</accession>